<accession>A0A9W9CZZ8</accession>
<feature type="transmembrane region" description="Helical" evidence="1">
    <location>
        <begin position="447"/>
        <end position="468"/>
    </location>
</feature>
<keyword evidence="1" id="KW-0472">Membrane</keyword>
<evidence type="ECO:0000256" key="1">
    <source>
        <dbReference type="SAM" id="Phobius"/>
    </source>
</evidence>
<evidence type="ECO:0000259" key="3">
    <source>
        <dbReference type="Pfam" id="PF01757"/>
    </source>
</evidence>
<protein>
    <recommendedName>
        <fullName evidence="3">Acyltransferase 3 domain-containing protein</fullName>
    </recommendedName>
</protein>
<evidence type="ECO:0000256" key="2">
    <source>
        <dbReference type="SAM" id="SignalP"/>
    </source>
</evidence>
<evidence type="ECO:0000313" key="5">
    <source>
        <dbReference type="Proteomes" id="UP001140453"/>
    </source>
</evidence>
<feature type="chain" id="PRO_5040914686" description="Acyltransferase 3 domain-containing protein" evidence="2">
    <location>
        <begin position="31"/>
        <end position="500"/>
    </location>
</feature>
<feature type="transmembrane region" description="Helical" evidence="1">
    <location>
        <begin position="206"/>
        <end position="227"/>
    </location>
</feature>
<name>A0A9W9CZZ8_9PEZI</name>
<keyword evidence="1" id="KW-0812">Transmembrane</keyword>
<evidence type="ECO:0000313" key="4">
    <source>
        <dbReference type="EMBL" id="KAJ4394094.1"/>
    </source>
</evidence>
<feature type="transmembrane region" description="Helical" evidence="1">
    <location>
        <begin position="239"/>
        <end position="259"/>
    </location>
</feature>
<dbReference type="PANTHER" id="PTHR23028:SF126">
    <property type="entry name" value="ACYLTRANSFERASE 3 DOMAIN-CONTAINING PROTEIN"/>
    <property type="match status" value="1"/>
</dbReference>
<dbReference type="Proteomes" id="UP001140453">
    <property type="component" value="Unassembled WGS sequence"/>
</dbReference>
<proteinExistence type="predicted"/>
<keyword evidence="1" id="KW-1133">Transmembrane helix</keyword>
<dbReference type="InterPro" id="IPR002656">
    <property type="entry name" value="Acyl_transf_3_dom"/>
</dbReference>
<dbReference type="Pfam" id="PF01757">
    <property type="entry name" value="Acyl_transf_3"/>
    <property type="match status" value="1"/>
</dbReference>
<organism evidence="4 5">
    <name type="scientific">Gnomoniopsis smithogilvyi</name>
    <dbReference type="NCBI Taxonomy" id="1191159"/>
    <lineage>
        <taxon>Eukaryota</taxon>
        <taxon>Fungi</taxon>
        <taxon>Dikarya</taxon>
        <taxon>Ascomycota</taxon>
        <taxon>Pezizomycotina</taxon>
        <taxon>Sordariomycetes</taxon>
        <taxon>Sordariomycetidae</taxon>
        <taxon>Diaporthales</taxon>
        <taxon>Gnomoniaceae</taxon>
        <taxon>Gnomoniopsis</taxon>
    </lineage>
</organism>
<sequence length="500" mass="56869">MPLISRLRRRWFITLDMALHALLPSFVADALWPDHKSPLATHKLHPTSYLDGLRGLAAMIVFCCHYTEENHQYLVPSYGSNVDGVSSFLQLPFFRVLYSGRPMVHIFFVISGFVLSYKPLKAIRARDLEKCYTALASSTFRRPFRLFGPCVVSTAIIGVLIQTGFMYKPLKYNHTQFWAWIDAIFHSITWPWAWDFDLRPAFDIHLWSIPIEFIHSYMLFLTLLMLSRLRPQARTVTMILLWAYVVACGKWAAMEFYAGMMLADFHIKRTAEARTAPKQYDSYDPAATASPGTLRPYIENQALHYGVHIGLLLFALYTEGWPNFNATKTPIISWLYTHTPSSFPPVDNLTPQKFWFAIQAIIMVWTCGELHFIKRFLEGPIPQYCGHLSFAVYIVHGPVLEIFQKRVAGTLYQAPMAAPGLPGYRPEVLPGGVKGLVGVETAAQRTLAWALGLAILAPIVIWVADVFWRLVDIPMIKLARTIETNVVDSEIDLGRPQEGR</sequence>
<gene>
    <name evidence="4" type="ORF">N0V93_003311</name>
</gene>
<feature type="transmembrane region" description="Helical" evidence="1">
    <location>
        <begin position="146"/>
        <end position="165"/>
    </location>
</feature>
<dbReference type="GO" id="GO:0016747">
    <property type="term" value="F:acyltransferase activity, transferring groups other than amino-acyl groups"/>
    <property type="evidence" value="ECO:0007669"/>
    <property type="project" value="InterPro"/>
</dbReference>
<keyword evidence="5" id="KW-1185">Reference proteome</keyword>
<keyword evidence="2" id="KW-0732">Signal</keyword>
<dbReference type="EMBL" id="JAPEVB010000002">
    <property type="protein sequence ID" value="KAJ4394094.1"/>
    <property type="molecule type" value="Genomic_DNA"/>
</dbReference>
<comment type="caution">
    <text evidence="4">The sequence shown here is derived from an EMBL/GenBank/DDBJ whole genome shotgun (WGS) entry which is preliminary data.</text>
</comment>
<feature type="signal peptide" evidence="2">
    <location>
        <begin position="1"/>
        <end position="30"/>
    </location>
</feature>
<reference evidence="4" key="1">
    <citation type="submission" date="2022-10" db="EMBL/GenBank/DDBJ databases">
        <title>Tapping the CABI collections for fungal endophytes: first genome assemblies for Collariella, Neodidymelliopsis, Ascochyta clinopodiicola, Didymella pomorum, Didymosphaeria variabile, Neocosmospora piperis and Neocucurbitaria cava.</title>
        <authorList>
            <person name="Hill R."/>
        </authorList>
    </citation>
    <scope>NUCLEOTIDE SEQUENCE</scope>
    <source>
        <strain evidence="4">IMI 355082</strain>
    </source>
</reference>
<dbReference type="PANTHER" id="PTHR23028">
    <property type="entry name" value="ACETYLTRANSFERASE"/>
    <property type="match status" value="1"/>
</dbReference>
<dbReference type="OrthoDB" id="5819582at2759"/>
<feature type="domain" description="Acyltransferase 3" evidence="3">
    <location>
        <begin position="49"/>
        <end position="420"/>
    </location>
</feature>
<dbReference type="InterPro" id="IPR050879">
    <property type="entry name" value="Acyltransferase_3"/>
</dbReference>
<dbReference type="AlphaFoldDB" id="A0A9W9CZZ8"/>
<feature type="transmembrane region" description="Helical" evidence="1">
    <location>
        <begin position="102"/>
        <end position="120"/>
    </location>
</feature>